<reference evidence="3" key="2">
    <citation type="submission" date="2021-08" db="EMBL/GenBank/DDBJ databases">
        <authorList>
            <person name="Tani A."/>
            <person name="Ola A."/>
            <person name="Ogura Y."/>
            <person name="Katsura K."/>
            <person name="Hayashi T."/>
        </authorList>
    </citation>
    <scope>NUCLEOTIDE SEQUENCE</scope>
    <source>
        <strain evidence="3">NBRC 15689</strain>
    </source>
</reference>
<evidence type="ECO:0000313" key="4">
    <source>
        <dbReference type="Proteomes" id="UP001055156"/>
    </source>
</evidence>
<dbReference type="PANTHER" id="PTHR33279:SF6">
    <property type="entry name" value="SULFUR CARRIER PROTEIN YEDF-RELATED"/>
    <property type="match status" value="1"/>
</dbReference>
<dbReference type="EMBL" id="BPQV01000007">
    <property type="protein sequence ID" value="GJE27799.1"/>
    <property type="molecule type" value="Genomic_DNA"/>
</dbReference>
<keyword evidence="4" id="KW-1185">Reference proteome</keyword>
<evidence type="ECO:0000259" key="2">
    <source>
        <dbReference type="PROSITE" id="PS01148"/>
    </source>
</evidence>
<comment type="similarity">
    <text evidence="1">Belongs to the sulfur carrier protein TusA family.</text>
</comment>
<organism evidence="3 4">
    <name type="scientific">Methylobacterium organophilum</name>
    <dbReference type="NCBI Taxonomy" id="410"/>
    <lineage>
        <taxon>Bacteria</taxon>
        <taxon>Pseudomonadati</taxon>
        <taxon>Pseudomonadota</taxon>
        <taxon>Alphaproteobacteria</taxon>
        <taxon>Hyphomicrobiales</taxon>
        <taxon>Methylobacteriaceae</taxon>
        <taxon>Methylobacterium</taxon>
    </lineage>
</organism>
<dbReference type="Pfam" id="PF01206">
    <property type="entry name" value="TusA"/>
    <property type="match status" value="1"/>
</dbReference>
<proteinExistence type="inferred from homology"/>
<dbReference type="InterPro" id="IPR001455">
    <property type="entry name" value="TusA-like"/>
</dbReference>
<dbReference type="InterPro" id="IPR036868">
    <property type="entry name" value="TusA-like_sf"/>
</dbReference>
<accession>A0ABQ4TB02</accession>
<dbReference type="PANTHER" id="PTHR33279">
    <property type="entry name" value="SULFUR CARRIER PROTEIN YEDF-RELATED"/>
    <property type="match status" value="1"/>
</dbReference>
<name>A0ABQ4TB02_METOR</name>
<evidence type="ECO:0000256" key="1">
    <source>
        <dbReference type="ARBA" id="ARBA00008984"/>
    </source>
</evidence>
<gene>
    <name evidence="3" type="primary">tusA</name>
    <name evidence="3" type="ORF">LKMONMHP_2660</name>
</gene>
<dbReference type="RefSeq" id="WP_238311596.1">
    <property type="nucleotide sequence ID" value="NZ_BPQV01000007.1"/>
</dbReference>
<dbReference type="CDD" id="cd00291">
    <property type="entry name" value="SirA_YedF_YeeD"/>
    <property type="match status" value="1"/>
</dbReference>
<feature type="domain" description="UPF0033" evidence="2">
    <location>
        <begin position="11"/>
        <end position="35"/>
    </location>
</feature>
<dbReference type="SUPFAM" id="SSF64307">
    <property type="entry name" value="SirA-like"/>
    <property type="match status" value="1"/>
</dbReference>
<dbReference type="PROSITE" id="PS01148">
    <property type="entry name" value="UPF0033"/>
    <property type="match status" value="1"/>
</dbReference>
<evidence type="ECO:0000313" key="3">
    <source>
        <dbReference type="EMBL" id="GJE27799.1"/>
    </source>
</evidence>
<reference evidence="3" key="1">
    <citation type="journal article" date="2021" name="Front. Microbiol.">
        <title>Comprehensive Comparative Genomics and Phenotyping of Methylobacterium Species.</title>
        <authorList>
            <person name="Alessa O."/>
            <person name="Ogura Y."/>
            <person name="Fujitani Y."/>
            <person name="Takami H."/>
            <person name="Hayashi T."/>
            <person name="Sahin N."/>
            <person name="Tani A."/>
        </authorList>
    </citation>
    <scope>NUCLEOTIDE SEQUENCE</scope>
    <source>
        <strain evidence="3">NBRC 15689</strain>
    </source>
</reference>
<sequence>MPPADAPALELDLVGLRCPLPALRTRKALRALRPGQRLVVRASDPLAGLDIPNAVREEGDRVEDQSREGAVFRFLLLRLPRPGEASHPAA</sequence>
<comment type="caution">
    <text evidence="3">The sequence shown here is derived from an EMBL/GenBank/DDBJ whole genome shotgun (WGS) entry which is preliminary data.</text>
</comment>
<protein>
    <submittedName>
        <fullName evidence="3">Sulfur carrier protein TusA</fullName>
    </submittedName>
</protein>
<dbReference type="Proteomes" id="UP001055156">
    <property type="component" value="Unassembled WGS sequence"/>
</dbReference>
<dbReference type="Gene3D" id="3.30.110.40">
    <property type="entry name" value="TusA-like domain"/>
    <property type="match status" value="1"/>
</dbReference>